<dbReference type="SUPFAM" id="SSF48264">
    <property type="entry name" value="Cytochrome P450"/>
    <property type="match status" value="1"/>
</dbReference>
<comment type="cofactor">
    <cofactor evidence="1 8">
        <name>heme</name>
        <dbReference type="ChEBI" id="CHEBI:30413"/>
    </cofactor>
</comment>
<evidence type="ECO:0000256" key="6">
    <source>
        <dbReference type="ARBA" id="ARBA00023004"/>
    </source>
</evidence>
<keyword evidence="3 8" id="KW-0349">Heme</keyword>
<dbReference type="PROSITE" id="PS00086">
    <property type="entry name" value="CYTOCHROME_P450"/>
    <property type="match status" value="1"/>
</dbReference>
<evidence type="ECO:0000313" key="10">
    <source>
        <dbReference type="EMBL" id="CAL1679434.1"/>
    </source>
</evidence>
<evidence type="ECO:0000256" key="5">
    <source>
        <dbReference type="ARBA" id="ARBA00023002"/>
    </source>
</evidence>
<dbReference type="PANTHER" id="PTHR24279">
    <property type="entry name" value="CYTOCHROME P450"/>
    <property type="match status" value="1"/>
</dbReference>
<protein>
    <recommendedName>
        <fullName evidence="12">Cytochrome P450</fullName>
    </recommendedName>
</protein>
<gene>
    <name evidence="10" type="ORF">LPLAT_LOCUS5621</name>
</gene>
<sequence>MTRVRFLIREINGLRLPSNIQCRAKSIKDCSMDSEMKNSEKEPQYKNIPGPKALPLLGNWFRFLPYIGEYGNADVMTQLRMLHKQYGNVVKLDGLMNRQSTVFLFCPQLCEEMYRLAGKSPIRISLESLYYYRKNRKHIFDGQYGLAVSQGKLWRDFRSKVNPHMMHPRAITAHVTQISEVTIEFVEKIRTLRDSKTLELPSNFMNELYKWGLESMCTIALGCRLGCLKPNLATNSEPQIMINCVLDMFDLIYRLENLPSLWKIYNTRDLKKLFCALDTINEISNKYIECAKEKLGETTDIDLQNHSVLEKLLRIDEKTAHVMALDMLMGGIDTTSNVAGGLLYYIANNPEKQEKLRKEVMSVLPRKTSPVTYDILNRITYAKACIKESMRLFPITIGIQRTMQEDVTIGRYRIPAGFGVIACHALISMESAQYPLPHEYIPERWLRDNTFPLTKKAHPYAYMPFGYGTRTCIGRRFAEMKLEILLLTIIRNFRIEWHHEPLTYKTEITSRLTMPMRFKLIDL</sequence>
<accession>A0AAV2NH23</accession>
<keyword evidence="5 9" id="KW-0560">Oxidoreductase</keyword>
<evidence type="ECO:0000256" key="9">
    <source>
        <dbReference type="RuleBase" id="RU000461"/>
    </source>
</evidence>
<dbReference type="InterPro" id="IPR036396">
    <property type="entry name" value="Cyt_P450_sf"/>
</dbReference>
<keyword evidence="4 8" id="KW-0479">Metal-binding</keyword>
<proteinExistence type="inferred from homology"/>
<dbReference type="Gene3D" id="1.10.630.10">
    <property type="entry name" value="Cytochrome P450"/>
    <property type="match status" value="1"/>
</dbReference>
<dbReference type="Proteomes" id="UP001497644">
    <property type="component" value="Chromosome 2"/>
</dbReference>
<evidence type="ECO:0000256" key="8">
    <source>
        <dbReference type="PIRSR" id="PIRSR602401-1"/>
    </source>
</evidence>
<feature type="binding site" description="axial binding residue" evidence="8">
    <location>
        <position position="472"/>
    </location>
    <ligand>
        <name>heme</name>
        <dbReference type="ChEBI" id="CHEBI:30413"/>
    </ligand>
    <ligandPart>
        <name>Fe</name>
        <dbReference type="ChEBI" id="CHEBI:18248"/>
    </ligandPart>
</feature>
<dbReference type="AlphaFoldDB" id="A0AAV2NH23"/>
<evidence type="ECO:0000256" key="2">
    <source>
        <dbReference type="ARBA" id="ARBA00010617"/>
    </source>
</evidence>
<organism evidence="10 11">
    <name type="scientific">Lasius platythorax</name>
    <dbReference type="NCBI Taxonomy" id="488582"/>
    <lineage>
        <taxon>Eukaryota</taxon>
        <taxon>Metazoa</taxon>
        <taxon>Ecdysozoa</taxon>
        <taxon>Arthropoda</taxon>
        <taxon>Hexapoda</taxon>
        <taxon>Insecta</taxon>
        <taxon>Pterygota</taxon>
        <taxon>Neoptera</taxon>
        <taxon>Endopterygota</taxon>
        <taxon>Hymenoptera</taxon>
        <taxon>Apocrita</taxon>
        <taxon>Aculeata</taxon>
        <taxon>Formicoidea</taxon>
        <taxon>Formicidae</taxon>
        <taxon>Formicinae</taxon>
        <taxon>Lasius</taxon>
        <taxon>Lasius</taxon>
    </lineage>
</organism>
<dbReference type="GO" id="GO:0020037">
    <property type="term" value="F:heme binding"/>
    <property type="evidence" value="ECO:0007669"/>
    <property type="project" value="InterPro"/>
</dbReference>
<evidence type="ECO:0008006" key="12">
    <source>
        <dbReference type="Google" id="ProtNLM"/>
    </source>
</evidence>
<dbReference type="GO" id="GO:0005506">
    <property type="term" value="F:iron ion binding"/>
    <property type="evidence" value="ECO:0007669"/>
    <property type="project" value="InterPro"/>
</dbReference>
<dbReference type="InterPro" id="IPR050479">
    <property type="entry name" value="CYP11_CYP27_families"/>
</dbReference>
<dbReference type="EMBL" id="OZ034825">
    <property type="protein sequence ID" value="CAL1679434.1"/>
    <property type="molecule type" value="Genomic_DNA"/>
</dbReference>
<name>A0AAV2NH23_9HYME</name>
<evidence type="ECO:0000313" key="11">
    <source>
        <dbReference type="Proteomes" id="UP001497644"/>
    </source>
</evidence>
<dbReference type="GO" id="GO:0004497">
    <property type="term" value="F:monooxygenase activity"/>
    <property type="evidence" value="ECO:0007669"/>
    <property type="project" value="UniProtKB-KW"/>
</dbReference>
<evidence type="ECO:0000256" key="1">
    <source>
        <dbReference type="ARBA" id="ARBA00001971"/>
    </source>
</evidence>
<keyword evidence="7 9" id="KW-0503">Monooxygenase</keyword>
<keyword evidence="11" id="KW-1185">Reference proteome</keyword>
<evidence type="ECO:0000256" key="3">
    <source>
        <dbReference type="ARBA" id="ARBA00022617"/>
    </source>
</evidence>
<dbReference type="InterPro" id="IPR001128">
    <property type="entry name" value="Cyt_P450"/>
</dbReference>
<dbReference type="InterPro" id="IPR002401">
    <property type="entry name" value="Cyt_P450_E_grp-I"/>
</dbReference>
<evidence type="ECO:0000256" key="4">
    <source>
        <dbReference type="ARBA" id="ARBA00022723"/>
    </source>
</evidence>
<dbReference type="PANTHER" id="PTHR24279:SF120">
    <property type="entry name" value="CYTOCHROME P450"/>
    <property type="match status" value="1"/>
</dbReference>
<dbReference type="FunFam" id="1.10.630.10:FF:000006">
    <property type="entry name" value="Cytochrome P450 302a1, mitochondrial"/>
    <property type="match status" value="1"/>
</dbReference>
<dbReference type="InterPro" id="IPR017972">
    <property type="entry name" value="Cyt_P450_CS"/>
</dbReference>
<comment type="similarity">
    <text evidence="2 9">Belongs to the cytochrome P450 family.</text>
</comment>
<dbReference type="PRINTS" id="PR00385">
    <property type="entry name" value="P450"/>
</dbReference>
<dbReference type="PRINTS" id="PR00463">
    <property type="entry name" value="EP450I"/>
</dbReference>
<dbReference type="GO" id="GO:0016705">
    <property type="term" value="F:oxidoreductase activity, acting on paired donors, with incorporation or reduction of molecular oxygen"/>
    <property type="evidence" value="ECO:0007669"/>
    <property type="project" value="InterPro"/>
</dbReference>
<evidence type="ECO:0000256" key="7">
    <source>
        <dbReference type="ARBA" id="ARBA00023033"/>
    </source>
</evidence>
<dbReference type="CDD" id="cd11054">
    <property type="entry name" value="CYP24A1-like"/>
    <property type="match status" value="1"/>
</dbReference>
<reference evidence="10" key="1">
    <citation type="submission" date="2024-04" db="EMBL/GenBank/DDBJ databases">
        <authorList>
            <consortium name="Molecular Ecology Group"/>
        </authorList>
    </citation>
    <scope>NUCLEOTIDE SEQUENCE</scope>
</reference>
<keyword evidence="6 8" id="KW-0408">Iron</keyword>
<dbReference type="Pfam" id="PF00067">
    <property type="entry name" value="p450"/>
    <property type="match status" value="1"/>
</dbReference>